<evidence type="ECO:0000313" key="2">
    <source>
        <dbReference type="EMBL" id="NSB16763.1"/>
    </source>
</evidence>
<evidence type="ECO:0000313" key="3">
    <source>
        <dbReference type="Proteomes" id="UP000822184"/>
    </source>
</evidence>
<dbReference type="EMBL" id="JABTDW010000001">
    <property type="protein sequence ID" value="NSB16763.1"/>
    <property type="molecule type" value="Genomic_DNA"/>
</dbReference>
<proteinExistence type="predicted"/>
<name>A0A1S8PCT7_CLOBE</name>
<dbReference type="GeneID" id="66343608"/>
<dbReference type="Pfam" id="PF09393">
    <property type="entry name" value="DUF2001"/>
    <property type="match status" value="1"/>
</dbReference>
<protein>
    <submittedName>
        <fullName evidence="2">Uncharacterized protein</fullName>
    </submittedName>
</protein>
<dbReference type="InterPro" id="IPR018989">
    <property type="entry name" value="DUF2001"/>
</dbReference>
<dbReference type="Proteomes" id="UP000822184">
    <property type="component" value="Unassembled WGS sequence"/>
</dbReference>
<dbReference type="Gene3D" id="2.30.110.40">
    <property type="entry name" value="Phage tail tube protein"/>
    <property type="match status" value="1"/>
</dbReference>
<dbReference type="RefSeq" id="WP_026885384.1">
    <property type="nucleotide sequence ID" value="NZ_BKAK01000088.1"/>
</dbReference>
<dbReference type="InterPro" id="IPR038628">
    <property type="entry name" value="XkdM-like_sf"/>
</dbReference>
<dbReference type="AlphaFoldDB" id="A0A1S8PCT7"/>
<gene>
    <name evidence="2" type="ORF">BCD95_005022</name>
    <name evidence="1" type="ORF">DFH45_001092</name>
</gene>
<accession>A0A1S8PCT7</accession>
<dbReference type="Proteomes" id="UP000821656">
    <property type="component" value="Unassembled WGS sequence"/>
</dbReference>
<organism evidence="2 3">
    <name type="scientific">Clostridium beijerinckii</name>
    <name type="common">Clostridium MP</name>
    <dbReference type="NCBI Taxonomy" id="1520"/>
    <lineage>
        <taxon>Bacteria</taxon>
        <taxon>Bacillati</taxon>
        <taxon>Bacillota</taxon>
        <taxon>Clostridia</taxon>
        <taxon>Eubacteriales</taxon>
        <taxon>Clostridiaceae</taxon>
        <taxon>Clostridium</taxon>
    </lineage>
</organism>
<dbReference type="SUPFAM" id="SSF69279">
    <property type="entry name" value="Phage tail proteins"/>
    <property type="match status" value="1"/>
</dbReference>
<evidence type="ECO:0000313" key="1">
    <source>
        <dbReference type="EMBL" id="NRV08129.1"/>
    </source>
</evidence>
<comment type="caution">
    <text evidence="2">The sequence shown here is derived from an EMBL/GenBank/DDBJ whole genome shotgun (WGS) entry which is preliminary data.</text>
</comment>
<sequence length="143" mass="15562">MGNQALANKVLTGSSGNLWFNGQLLANLSKIEAKVKGNFETVEFCGDNATYSRYNGWSGEGTLTVKKVDSTIWKICADAYKSGVMPDIKLISSLTDKATGKSEKASIEGVVITEFLLAGFESKKIIEEEFPFNFGDFDAIETI</sequence>
<reference evidence="2" key="1">
    <citation type="submission" date="2020-06" db="EMBL/GenBank/DDBJ databases">
        <title>Genomic insights into acetone-butanol-ethanol (ABE) fermentation by sequencing solventogenic clostridia strains.</title>
        <authorList>
            <person name="Brown S."/>
        </authorList>
    </citation>
    <scope>NUCLEOTIDE SEQUENCE</scope>
    <source>
        <strain evidence="2">DJ123</strain>
        <strain evidence="1">DJ126</strain>
    </source>
</reference>
<dbReference type="EMBL" id="JABSXK010000001">
    <property type="protein sequence ID" value="NRV08129.1"/>
    <property type="molecule type" value="Genomic_DNA"/>
</dbReference>